<dbReference type="Proteomes" id="UP001188597">
    <property type="component" value="Unassembled WGS sequence"/>
</dbReference>
<dbReference type="EMBL" id="JAVXUP010003022">
    <property type="protein sequence ID" value="KAK3000367.1"/>
    <property type="molecule type" value="Genomic_DNA"/>
</dbReference>
<evidence type="ECO:0008006" key="5">
    <source>
        <dbReference type="Google" id="ProtNLM"/>
    </source>
</evidence>
<evidence type="ECO:0000256" key="2">
    <source>
        <dbReference type="PROSITE-ProRule" id="PRU00708"/>
    </source>
</evidence>
<dbReference type="Gene3D" id="1.25.40.10">
    <property type="entry name" value="Tetratricopeptide repeat domain"/>
    <property type="match status" value="2"/>
</dbReference>
<feature type="repeat" description="PPR" evidence="2">
    <location>
        <begin position="94"/>
        <end position="128"/>
    </location>
</feature>
<comment type="caution">
    <text evidence="3">The sequence shown here is derived from an EMBL/GenBank/DDBJ whole genome shotgun (WGS) entry which is preliminary data.</text>
</comment>
<sequence>SKNGNSIINSPCNSLGSRGTLEAKRLRVYGHKKHSPDRALACKRLWQWENGGTVDQLGSNVNCAALIQSFGRRKLPHVAQELVLKMKSEGLQPDISTLSALMLCYANSGLFSQAQDMWDEMLNSSSLPRVETISQLIDAYGRMGHFERVTEILGQVGSRDPNLVPELYALAVNGFGKEGQLNAMENTLKEMVSRSFPVDSATGNAFVMYYSIFGSLSEMEAAYGRLKRSRILIEEEGIRAMSLAYIRKGKFYGLSEFLREVGLGRRNVGNLIWNLLLLSYAANFKRKSLQREFLRMVGAGFRPNLTTFNIRSLAFSKMSLLWDLHVSLEHMKHEAVVPDLVTYGCVVDAYLDRRLGRNLDFALRKMNVDDSASLSTDPIVFEVLGKGDFHSSSELFLEFKKQNIWSYKKLISIYLKKMYQSNQVFWNY</sequence>
<dbReference type="PROSITE" id="PS51375">
    <property type="entry name" value="PPR"/>
    <property type="match status" value="2"/>
</dbReference>
<keyword evidence="4" id="KW-1185">Reference proteome</keyword>
<accession>A0AA88V2C7</accession>
<organism evidence="3 4">
    <name type="scientific">Escallonia herrerae</name>
    <dbReference type="NCBI Taxonomy" id="1293975"/>
    <lineage>
        <taxon>Eukaryota</taxon>
        <taxon>Viridiplantae</taxon>
        <taxon>Streptophyta</taxon>
        <taxon>Embryophyta</taxon>
        <taxon>Tracheophyta</taxon>
        <taxon>Spermatophyta</taxon>
        <taxon>Magnoliopsida</taxon>
        <taxon>eudicotyledons</taxon>
        <taxon>Gunneridae</taxon>
        <taxon>Pentapetalae</taxon>
        <taxon>asterids</taxon>
        <taxon>campanulids</taxon>
        <taxon>Escalloniales</taxon>
        <taxon>Escalloniaceae</taxon>
        <taxon>Escallonia</taxon>
    </lineage>
</organism>
<protein>
    <recommendedName>
        <fullName evidence="5">Pentatricopeptide repeat-containing protein</fullName>
    </recommendedName>
</protein>
<evidence type="ECO:0000256" key="1">
    <source>
        <dbReference type="ARBA" id="ARBA00022737"/>
    </source>
</evidence>
<dbReference type="InterPro" id="IPR011990">
    <property type="entry name" value="TPR-like_helical_dom_sf"/>
</dbReference>
<dbReference type="PANTHER" id="PTHR47493">
    <property type="entry name" value="OS08G0520200 PROTEIN"/>
    <property type="match status" value="1"/>
</dbReference>
<dbReference type="InterPro" id="IPR002885">
    <property type="entry name" value="PPR_rpt"/>
</dbReference>
<proteinExistence type="predicted"/>
<dbReference type="Pfam" id="PF01535">
    <property type="entry name" value="PPR"/>
    <property type="match status" value="2"/>
</dbReference>
<name>A0AA88V2C7_9ASTE</name>
<feature type="repeat" description="PPR" evidence="2">
    <location>
        <begin position="59"/>
        <end position="93"/>
    </location>
</feature>
<evidence type="ECO:0000313" key="3">
    <source>
        <dbReference type="EMBL" id="KAK3000367.1"/>
    </source>
</evidence>
<dbReference type="Pfam" id="PF13812">
    <property type="entry name" value="PPR_3"/>
    <property type="match status" value="1"/>
</dbReference>
<reference evidence="3" key="1">
    <citation type="submission" date="2022-12" db="EMBL/GenBank/DDBJ databases">
        <title>Draft genome assemblies for two species of Escallonia (Escalloniales).</title>
        <authorList>
            <person name="Chanderbali A."/>
            <person name="Dervinis C."/>
            <person name="Anghel I."/>
            <person name="Soltis D."/>
            <person name="Soltis P."/>
            <person name="Zapata F."/>
        </authorList>
    </citation>
    <scope>NUCLEOTIDE SEQUENCE</scope>
    <source>
        <strain evidence="3">UCBG64.0493</strain>
        <tissue evidence="3">Leaf</tissue>
    </source>
</reference>
<gene>
    <name evidence="3" type="ORF">RJ639_020408</name>
</gene>
<keyword evidence="1" id="KW-0677">Repeat</keyword>
<evidence type="ECO:0000313" key="4">
    <source>
        <dbReference type="Proteomes" id="UP001188597"/>
    </source>
</evidence>
<dbReference type="AlphaFoldDB" id="A0AA88V2C7"/>
<dbReference type="PANTHER" id="PTHR47493:SF1">
    <property type="entry name" value="OS08G0520200 PROTEIN"/>
    <property type="match status" value="1"/>
</dbReference>
<feature type="non-terminal residue" evidence="3">
    <location>
        <position position="1"/>
    </location>
</feature>